<dbReference type="KEGG" id="llu:AKJ09_03817"/>
<organism evidence="1 2">
    <name type="scientific">Labilithrix luteola</name>
    <dbReference type="NCBI Taxonomy" id="1391654"/>
    <lineage>
        <taxon>Bacteria</taxon>
        <taxon>Pseudomonadati</taxon>
        <taxon>Myxococcota</taxon>
        <taxon>Polyangia</taxon>
        <taxon>Polyangiales</taxon>
        <taxon>Labilitrichaceae</taxon>
        <taxon>Labilithrix</taxon>
    </lineage>
</organism>
<dbReference type="EMBL" id="CP012333">
    <property type="protein sequence ID" value="AKU97153.1"/>
    <property type="molecule type" value="Genomic_DNA"/>
</dbReference>
<dbReference type="PATRIC" id="fig|1391654.3.peg.3873"/>
<accession>A0A0K1PUD4</accession>
<name>A0A0K1PUD4_9BACT</name>
<evidence type="ECO:0000313" key="1">
    <source>
        <dbReference type="EMBL" id="AKU97153.1"/>
    </source>
</evidence>
<dbReference type="STRING" id="1391654.AKJ09_03817"/>
<proteinExistence type="predicted"/>
<dbReference type="AlphaFoldDB" id="A0A0K1PUD4"/>
<evidence type="ECO:0000313" key="2">
    <source>
        <dbReference type="Proteomes" id="UP000064967"/>
    </source>
</evidence>
<sequence>MFDSSAARVRVSKLWELEGHFGLERGSTPVFLDEIVSDRMQLVAGLQILRDELHFSRRPASSDRESCSADFSLPSVVTTLAYTNCGDRIHQDEIGHYQQVVASRFATISEVGSLKPEAFHPTGGGTDNGATLAHVTWAHVLDDPLRKRVYEGNAQSFVMCAFDLKTHCGRLETDKGLLYGRTSESTWREPRAACGAIVGALAHYDDSNDVHRRLRSNLGDENFRFLAEKGVRTDDGVDITAAVAGAIVSIQGMRDTAQALMHEMDERGVAHLTASMTINRPATRDTILYLARATLFDGELVMQGFGVDAQKYTGKIVSWKGESRLELAYDGVDGAKLPITRESYQVRDSVLPGDIFV</sequence>
<dbReference type="Proteomes" id="UP000064967">
    <property type="component" value="Chromosome"/>
</dbReference>
<keyword evidence="2" id="KW-1185">Reference proteome</keyword>
<reference evidence="1 2" key="1">
    <citation type="submission" date="2015-08" db="EMBL/GenBank/DDBJ databases">
        <authorList>
            <person name="Babu N.S."/>
            <person name="Beckwith C.J."/>
            <person name="Beseler K.G."/>
            <person name="Brison A."/>
            <person name="Carone J.V."/>
            <person name="Caskin T.P."/>
            <person name="Diamond M."/>
            <person name="Durham M.E."/>
            <person name="Foxe J.M."/>
            <person name="Go M."/>
            <person name="Henderson B.A."/>
            <person name="Jones I.B."/>
            <person name="McGettigan J.A."/>
            <person name="Micheletti S.J."/>
            <person name="Nasrallah M.E."/>
            <person name="Ortiz D."/>
            <person name="Piller C.R."/>
            <person name="Privatt S.R."/>
            <person name="Schneider S.L."/>
            <person name="Sharp S."/>
            <person name="Smith T.C."/>
            <person name="Stanton J.D."/>
            <person name="Ullery H.E."/>
            <person name="Wilson R.J."/>
            <person name="Serrano M.G."/>
            <person name="Buck G."/>
            <person name="Lee V."/>
            <person name="Wang Y."/>
            <person name="Carvalho R."/>
            <person name="Voegtly L."/>
            <person name="Shi R."/>
            <person name="Duckworth R."/>
            <person name="Johnson A."/>
            <person name="Loviza R."/>
            <person name="Walstead R."/>
            <person name="Shah Z."/>
            <person name="Kiflezghi M."/>
            <person name="Wade K."/>
            <person name="Ball S.L."/>
            <person name="Bradley K.W."/>
            <person name="Asai D.J."/>
            <person name="Bowman C.A."/>
            <person name="Russell D.A."/>
            <person name="Pope W.H."/>
            <person name="Jacobs-Sera D."/>
            <person name="Hendrix R.W."/>
            <person name="Hatfull G.F."/>
        </authorList>
    </citation>
    <scope>NUCLEOTIDE SEQUENCE [LARGE SCALE GENOMIC DNA]</scope>
    <source>
        <strain evidence="1 2">DSM 27648</strain>
    </source>
</reference>
<protein>
    <submittedName>
        <fullName evidence="1">Uncharacterized protein</fullName>
    </submittedName>
</protein>
<dbReference type="OrthoDB" id="548867at2"/>
<gene>
    <name evidence="1" type="ORF">AKJ09_03817</name>
</gene>